<evidence type="ECO:0000256" key="1">
    <source>
        <dbReference type="ARBA" id="ARBA00022737"/>
    </source>
</evidence>
<dbReference type="GO" id="GO:0003684">
    <property type="term" value="F:damaged DNA binding"/>
    <property type="evidence" value="ECO:0007669"/>
    <property type="project" value="UniProtKB-UniRule"/>
</dbReference>
<sequence>MQIAFKTVTKRQFELEANPTDTIKHLKQLVEDNTEFSSAGMKLIYGGKELNDDQTIESANIQSSIAVILVAKKKQHVTQPKKKEEETTSAATTTTTSETKPPTTTTTESTLPSTTTPASTATTTTATTPQEQIPGGPGTAEYDEAVQQFLEMGYDRNDIDECMKAAFYDRATAAEFLISGIPENVKQMMQEHGGNMPPPPQGGMPGLQGNQQGFSLRDLFTLSPQLNNLRNAIRQNPTLLREFLQHVSQVSPELYQIIQSNPREFLEIINETGPTTTQPGGTTPSGGVPTGGETGGEQGGIPGGQQPPPGTVFITREDERKINELVGLGFTKNEAIQAYLACDRNQEMAANLLFENRDRGFEDDDEDDEQQGGQGGGMHD</sequence>
<feature type="region of interest" description="Disordered" evidence="6">
    <location>
        <begin position="74"/>
        <end position="140"/>
    </location>
</feature>
<feature type="domain" description="Ubiquitin-like" evidence="8">
    <location>
        <begin position="1"/>
        <end position="76"/>
    </location>
</feature>
<dbReference type="InterPro" id="IPR000626">
    <property type="entry name" value="Ubiquitin-like_dom"/>
</dbReference>
<evidence type="ECO:0000256" key="3">
    <source>
        <dbReference type="ARBA" id="ARBA00023204"/>
    </source>
</evidence>
<evidence type="ECO:0000256" key="2">
    <source>
        <dbReference type="ARBA" id="ARBA00022763"/>
    </source>
</evidence>
<feature type="compositionally biased region" description="Low complexity" evidence="6">
    <location>
        <begin position="272"/>
        <end position="287"/>
    </location>
</feature>
<reference evidence="9 10" key="1">
    <citation type="journal article" date="2018" name="BMC Genomics">
        <title>The genome of Naegleria lovaniensis, the basis for a comparative approach to unravel pathogenicity factors of the human pathogenic amoeba N. fowleri.</title>
        <authorList>
            <person name="Liechti N."/>
            <person name="Schurch N."/>
            <person name="Bruggmann R."/>
            <person name="Wittwer M."/>
        </authorList>
    </citation>
    <scope>NUCLEOTIDE SEQUENCE [LARGE SCALE GENOMIC DNA]</scope>
    <source>
        <strain evidence="9 10">ATCC 30569</strain>
    </source>
</reference>
<dbReference type="Proteomes" id="UP000816034">
    <property type="component" value="Unassembled WGS sequence"/>
</dbReference>
<evidence type="ECO:0000256" key="5">
    <source>
        <dbReference type="RuleBase" id="RU367049"/>
    </source>
</evidence>
<evidence type="ECO:0000259" key="8">
    <source>
        <dbReference type="PROSITE" id="PS50053"/>
    </source>
</evidence>
<dbReference type="SUPFAM" id="SSF46934">
    <property type="entry name" value="UBA-like"/>
    <property type="match status" value="2"/>
</dbReference>
<comment type="subcellular location">
    <subcellularLocation>
        <location evidence="5">Nucleus</location>
    </subcellularLocation>
    <subcellularLocation>
        <location evidence="5">Cytoplasm</location>
    </subcellularLocation>
</comment>
<dbReference type="PROSITE" id="PS50053">
    <property type="entry name" value="UBIQUITIN_2"/>
    <property type="match status" value="1"/>
</dbReference>
<dbReference type="PANTHER" id="PTHR10621:SF0">
    <property type="entry name" value="UV EXCISION REPAIR PROTEIN RAD23"/>
    <property type="match status" value="1"/>
</dbReference>
<feature type="compositionally biased region" description="Low complexity" evidence="6">
    <location>
        <begin position="88"/>
        <end position="129"/>
    </location>
</feature>
<dbReference type="CDD" id="cd01805">
    <property type="entry name" value="Ubl_Rad23"/>
    <property type="match status" value="1"/>
</dbReference>
<feature type="compositionally biased region" description="Acidic residues" evidence="6">
    <location>
        <begin position="361"/>
        <end position="370"/>
    </location>
</feature>
<dbReference type="SMART" id="SM00213">
    <property type="entry name" value="UBQ"/>
    <property type="match status" value="1"/>
</dbReference>
<dbReference type="GO" id="GO:0005829">
    <property type="term" value="C:cytosol"/>
    <property type="evidence" value="ECO:0007669"/>
    <property type="project" value="TreeGrafter"/>
</dbReference>
<evidence type="ECO:0000313" key="9">
    <source>
        <dbReference type="EMBL" id="KAG2393365.1"/>
    </source>
</evidence>
<dbReference type="GO" id="GO:0043130">
    <property type="term" value="F:ubiquitin binding"/>
    <property type="evidence" value="ECO:0007669"/>
    <property type="project" value="UniProtKB-UniRule"/>
</dbReference>
<keyword evidence="3 5" id="KW-0234">DNA repair</keyword>
<dbReference type="Gene3D" id="3.10.20.90">
    <property type="entry name" value="Phosphatidylinositol 3-kinase Catalytic Subunit, Chain A, domain 1"/>
    <property type="match status" value="1"/>
</dbReference>
<dbReference type="RefSeq" id="XP_044555259.1">
    <property type="nucleotide sequence ID" value="XM_044696806.1"/>
</dbReference>
<dbReference type="Pfam" id="PF00627">
    <property type="entry name" value="UBA"/>
    <property type="match status" value="1"/>
</dbReference>
<dbReference type="InterPro" id="IPR004806">
    <property type="entry name" value="Rad23"/>
</dbReference>
<dbReference type="SMART" id="SM00165">
    <property type="entry name" value="UBA"/>
    <property type="match status" value="2"/>
</dbReference>
<evidence type="ECO:0000256" key="6">
    <source>
        <dbReference type="SAM" id="MobiDB-lite"/>
    </source>
</evidence>
<dbReference type="GO" id="GO:0006289">
    <property type="term" value="P:nucleotide-excision repair"/>
    <property type="evidence" value="ECO:0007669"/>
    <property type="project" value="UniProtKB-UniRule"/>
</dbReference>
<evidence type="ECO:0000256" key="4">
    <source>
        <dbReference type="ARBA" id="ARBA00023242"/>
    </source>
</evidence>
<dbReference type="CDD" id="cd14281">
    <property type="entry name" value="UBA2_Rad23_like"/>
    <property type="match status" value="1"/>
</dbReference>
<dbReference type="FunFam" id="1.10.8.10:FF:000003">
    <property type="entry name" value="UV excision repair protein RAD23 homolog"/>
    <property type="match status" value="1"/>
</dbReference>
<keyword evidence="10" id="KW-1185">Reference proteome</keyword>
<dbReference type="GO" id="GO:0031593">
    <property type="term" value="F:polyubiquitin modification-dependent protein binding"/>
    <property type="evidence" value="ECO:0007669"/>
    <property type="project" value="UniProtKB-UniRule"/>
</dbReference>
<dbReference type="GO" id="GO:0005654">
    <property type="term" value="C:nucleoplasm"/>
    <property type="evidence" value="ECO:0007669"/>
    <property type="project" value="TreeGrafter"/>
</dbReference>
<feature type="domain" description="UBA" evidence="7">
    <location>
        <begin position="141"/>
        <end position="180"/>
    </location>
</feature>
<dbReference type="EMBL" id="PYSW02000002">
    <property type="protein sequence ID" value="KAG2393365.1"/>
    <property type="molecule type" value="Genomic_DNA"/>
</dbReference>
<keyword evidence="1" id="KW-0677">Repeat</keyword>
<comment type="function">
    <text evidence="5">Multiubiquitin chain receptor involved in modulation of proteasomal degradation. Involved in nucleotide excision repair.</text>
</comment>
<comment type="caution">
    <text evidence="9">The sequence shown here is derived from an EMBL/GenBank/DDBJ whole genome shotgun (WGS) entry which is preliminary data.</text>
</comment>
<organism evidence="9 10">
    <name type="scientific">Naegleria lovaniensis</name>
    <name type="common">Amoeba</name>
    <dbReference type="NCBI Taxonomy" id="51637"/>
    <lineage>
        <taxon>Eukaryota</taxon>
        <taxon>Discoba</taxon>
        <taxon>Heterolobosea</taxon>
        <taxon>Tetramitia</taxon>
        <taxon>Eutetramitia</taxon>
        <taxon>Vahlkampfiidae</taxon>
        <taxon>Naegleria</taxon>
    </lineage>
</organism>
<dbReference type="InterPro" id="IPR015360">
    <property type="entry name" value="XPC-bd"/>
</dbReference>
<protein>
    <recommendedName>
        <fullName evidence="5">UV excision repair protein RAD23</fullName>
    </recommendedName>
</protein>
<feature type="region of interest" description="Disordered" evidence="6">
    <location>
        <begin position="355"/>
        <end position="380"/>
    </location>
</feature>
<keyword evidence="5" id="KW-0963">Cytoplasm</keyword>
<dbReference type="Gene3D" id="1.10.8.10">
    <property type="entry name" value="DNA helicase RuvA subunit, C-terminal domain"/>
    <property type="match status" value="2"/>
</dbReference>
<dbReference type="Pfam" id="PF00240">
    <property type="entry name" value="ubiquitin"/>
    <property type="match status" value="1"/>
</dbReference>
<dbReference type="SUPFAM" id="SSF101238">
    <property type="entry name" value="XPC-binding domain"/>
    <property type="match status" value="1"/>
</dbReference>
<dbReference type="InterPro" id="IPR009060">
    <property type="entry name" value="UBA-like_sf"/>
</dbReference>
<proteinExistence type="inferred from homology"/>
<feature type="compositionally biased region" description="Gly residues" evidence="6">
    <location>
        <begin position="288"/>
        <end position="303"/>
    </location>
</feature>
<evidence type="ECO:0000313" key="10">
    <source>
        <dbReference type="Proteomes" id="UP000816034"/>
    </source>
</evidence>
<feature type="domain" description="UBA" evidence="7">
    <location>
        <begin position="316"/>
        <end position="356"/>
    </location>
</feature>
<dbReference type="Gene3D" id="1.10.10.540">
    <property type="entry name" value="XPC-binding domain"/>
    <property type="match status" value="1"/>
</dbReference>
<dbReference type="InterPro" id="IPR015940">
    <property type="entry name" value="UBA"/>
</dbReference>
<dbReference type="PANTHER" id="PTHR10621">
    <property type="entry name" value="UV EXCISION REPAIR PROTEIN RAD23"/>
    <property type="match status" value="1"/>
</dbReference>
<dbReference type="InterPro" id="IPR036353">
    <property type="entry name" value="XPC-bd_sf"/>
</dbReference>
<dbReference type="GeneID" id="68099350"/>
<dbReference type="GO" id="GO:0043161">
    <property type="term" value="P:proteasome-mediated ubiquitin-dependent protein catabolic process"/>
    <property type="evidence" value="ECO:0007669"/>
    <property type="project" value="UniProtKB-UniRule"/>
</dbReference>
<dbReference type="FunFam" id="1.10.8.10:FF:000002">
    <property type="entry name" value="UV excision repair protein RAD23 homolog"/>
    <property type="match status" value="1"/>
</dbReference>
<keyword evidence="4 5" id="KW-0539">Nucleus</keyword>
<dbReference type="SUPFAM" id="SSF54236">
    <property type="entry name" value="Ubiquitin-like"/>
    <property type="match status" value="1"/>
</dbReference>
<dbReference type="AlphaFoldDB" id="A0AA88GYL6"/>
<feature type="region of interest" description="Disordered" evidence="6">
    <location>
        <begin position="272"/>
        <end position="312"/>
    </location>
</feature>
<dbReference type="InterPro" id="IPR029071">
    <property type="entry name" value="Ubiquitin-like_domsf"/>
</dbReference>
<dbReference type="PROSITE" id="PS50030">
    <property type="entry name" value="UBA"/>
    <property type="match status" value="2"/>
</dbReference>
<gene>
    <name evidence="9" type="ORF">C9374_006896</name>
</gene>
<evidence type="ECO:0000259" key="7">
    <source>
        <dbReference type="PROSITE" id="PS50030"/>
    </source>
</evidence>
<dbReference type="PRINTS" id="PR01839">
    <property type="entry name" value="RAD23PROTEIN"/>
</dbReference>
<dbReference type="GO" id="GO:0070628">
    <property type="term" value="F:proteasome binding"/>
    <property type="evidence" value="ECO:0007669"/>
    <property type="project" value="TreeGrafter"/>
</dbReference>
<accession>A0AA88GYL6</accession>
<name>A0AA88GYL6_NAELO</name>
<comment type="similarity">
    <text evidence="5">Belongs to the RAD23 family.</text>
</comment>
<dbReference type="Pfam" id="PF09280">
    <property type="entry name" value="XPC-binding"/>
    <property type="match status" value="1"/>
</dbReference>
<keyword evidence="2 5" id="KW-0227">DNA damage</keyword>